<keyword evidence="3" id="KW-1185">Reference proteome</keyword>
<dbReference type="OrthoDB" id="861017at2759"/>
<dbReference type="EMBL" id="KK914195">
    <property type="protein sequence ID" value="KDP47118.1"/>
    <property type="molecule type" value="Genomic_DNA"/>
</dbReference>
<name>A0A067LI97_JATCU</name>
<evidence type="ECO:0000313" key="2">
    <source>
        <dbReference type="EMBL" id="KDP47118.1"/>
    </source>
</evidence>
<sequence length="132" mass="14959">MPPRYKRSRPASSVATRKWPIARSSTAPPLGPPPSTPAPPPFEIASPKQQERYNKLSLRSILPNRFIDENALAQVGLRDAVIEPLRRIGWGQFLEMKDLVYAPLTLEFLSSYSSFIRFLPTSPPSEIRFRLL</sequence>
<dbReference type="Proteomes" id="UP000027138">
    <property type="component" value="Unassembled WGS sequence"/>
</dbReference>
<dbReference type="AlphaFoldDB" id="A0A067LI97"/>
<feature type="compositionally biased region" description="Pro residues" evidence="1">
    <location>
        <begin position="29"/>
        <end position="42"/>
    </location>
</feature>
<evidence type="ECO:0000313" key="3">
    <source>
        <dbReference type="Proteomes" id="UP000027138"/>
    </source>
</evidence>
<protein>
    <submittedName>
        <fullName evidence="2">Uncharacterized protein</fullName>
    </submittedName>
</protein>
<accession>A0A067LI97</accession>
<feature type="region of interest" description="Disordered" evidence="1">
    <location>
        <begin position="1"/>
        <end position="46"/>
    </location>
</feature>
<reference evidence="2 3" key="1">
    <citation type="journal article" date="2014" name="PLoS ONE">
        <title>Global Analysis of Gene Expression Profiles in Physic Nut (Jatropha curcas L.) Seedlings Exposed to Salt Stress.</title>
        <authorList>
            <person name="Zhang L."/>
            <person name="Zhang C."/>
            <person name="Wu P."/>
            <person name="Chen Y."/>
            <person name="Li M."/>
            <person name="Jiang H."/>
            <person name="Wu G."/>
        </authorList>
    </citation>
    <scope>NUCLEOTIDE SEQUENCE [LARGE SCALE GENOMIC DNA]</scope>
    <source>
        <strain evidence="3">cv. GZQX0401</strain>
        <tissue evidence="2">Young leaves</tissue>
    </source>
</reference>
<proteinExistence type="predicted"/>
<gene>
    <name evidence="2" type="ORF">JCGZ_06036</name>
</gene>
<organism evidence="2 3">
    <name type="scientific">Jatropha curcas</name>
    <name type="common">Barbados nut</name>
    <dbReference type="NCBI Taxonomy" id="180498"/>
    <lineage>
        <taxon>Eukaryota</taxon>
        <taxon>Viridiplantae</taxon>
        <taxon>Streptophyta</taxon>
        <taxon>Embryophyta</taxon>
        <taxon>Tracheophyta</taxon>
        <taxon>Spermatophyta</taxon>
        <taxon>Magnoliopsida</taxon>
        <taxon>eudicotyledons</taxon>
        <taxon>Gunneridae</taxon>
        <taxon>Pentapetalae</taxon>
        <taxon>rosids</taxon>
        <taxon>fabids</taxon>
        <taxon>Malpighiales</taxon>
        <taxon>Euphorbiaceae</taxon>
        <taxon>Crotonoideae</taxon>
        <taxon>Jatropheae</taxon>
        <taxon>Jatropha</taxon>
    </lineage>
</organism>
<evidence type="ECO:0000256" key="1">
    <source>
        <dbReference type="SAM" id="MobiDB-lite"/>
    </source>
</evidence>